<sequence>MSITRNDLKIFKPEQLGTSDDAGGQRTRNAVESGKLNELFTAISDIDHAQSSLDIVKCYPALDTADTGTLLDAHVFISQPPTDPLVSMLLVEADALDDEDRMVEMKEILESSVTAGSLIRQGAPGFLPNQNSFSREYLQSTYIFDGKEYRKTTSLRVGQVIAIAVEYPGVEDADWPRKIHYCMVTDTNAPGNSEGNIVFDPPIDFATPEYNVTINSTSNCTKLRLTNEASPLTFHGVSKLTAASSNKNLAVAAVQQNLLPVVLSEQVKTGQAISDGDIVRKTVTQNATTAQSYQFALVDVLQGDNTAIDYTPITSYTSGGIQYGSDDAIVVVSSDTVSVTLSRKPDLNTPVSLQYISGASYQNYDNADEFPVDRELVPNTLTGTVYYQSSKYQFVERDGALYIIVASNVAGFVVRVEKRVAIVDYQTGSITLETGMINLAYVGLVIAPESANVATFVLNASDALLDTFYVQVFTVGDVLISASCDSNGTVTGTGISGSIVNNLVQLSFTQDVKLSTLRYDITEQVRNLPPADIYGLNPLRIPNAGIVDIYRAWGTIAVSHTDYQNVVSPSNGTVVTIRTGSNFVDITDATGASLWTATSDHFTVDNAAGTVTLNSDFSGFTAPFILSDTISELALVTAVNTNTVTISAALSREYPIGSSVASVQILGDLQARVGKVRDMTSWANNWDLDGEAAQGTLNTVDYPIEVTNAAAVNEDWALVFTSTTAFRCIGKRIGQIATGDTVNDFAPINSLTNQPYFVIRSGAFGAGWNPGEAIRFATVASAKPVMPIRTVQAGHSQINTDKAVLAFRGNEA</sequence>
<evidence type="ECO:0000313" key="2">
    <source>
        <dbReference type="Proteomes" id="UP000319809"/>
    </source>
</evidence>
<keyword evidence="2" id="KW-1185">Reference proteome</keyword>
<dbReference type="AlphaFoldDB" id="A0A4Y5YIL1"/>
<gene>
    <name evidence="1" type="ORF">FH971_16240</name>
</gene>
<dbReference type="EMBL" id="CP041036">
    <property type="protein sequence ID" value="QDE32376.1"/>
    <property type="molecule type" value="Genomic_DNA"/>
</dbReference>
<reference evidence="1 2" key="1">
    <citation type="submission" date="2019-06" db="EMBL/GenBank/DDBJ databases">
        <title>The genome of Shewanella sp. SM1901.</title>
        <authorList>
            <person name="Cha Q."/>
        </authorList>
    </citation>
    <scope>NUCLEOTIDE SEQUENCE [LARGE SCALE GENOMIC DNA]</scope>
    <source>
        <strain evidence="1 2">SM1901</strain>
    </source>
</reference>
<organism evidence="1 2">
    <name type="scientific">Shewanella polaris</name>
    <dbReference type="NCBI Taxonomy" id="2588449"/>
    <lineage>
        <taxon>Bacteria</taxon>
        <taxon>Pseudomonadati</taxon>
        <taxon>Pseudomonadota</taxon>
        <taxon>Gammaproteobacteria</taxon>
        <taxon>Alteromonadales</taxon>
        <taxon>Shewanellaceae</taxon>
        <taxon>Shewanella</taxon>
    </lineage>
</organism>
<dbReference type="RefSeq" id="WP_140235017.1">
    <property type="nucleotide sequence ID" value="NZ_CP041036.1"/>
</dbReference>
<dbReference type="Proteomes" id="UP000319809">
    <property type="component" value="Chromosome"/>
</dbReference>
<protein>
    <submittedName>
        <fullName evidence="1">Uncharacterized protein</fullName>
    </submittedName>
</protein>
<proteinExistence type="predicted"/>
<name>A0A4Y5YIL1_9GAMM</name>
<dbReference type="KEGG" id="spol:FH971_16240"/>
<evidence type="ECO:0000313" key="1">
    <source>
        <dbReference type="EMBL" id="QDE32376.1"/>
    </source>
</evidence>
<accession>A0A4Y5YIL1</accession>